<dbReference type="RefSeq" id="WP_193903152.1">
    <property type="nucleotide sequence ID" value="NZ_CP063450.1"/>
</dbReference>
<organism evidence="2 3">
    <name type="scientific">Rhodococcus pyridinivorans</name>
    <dbReference type="NCBI Taxonomy" id="103816"/>
    <lineage>
        <taxon>Bacteria</taxon>
        <taxon>Bacillati</taxon>
        <taxon>Actinomycetota</taxon>
        <taxon>Actinomycetes</taxon>
        <taxon>Mycobacteriales</taxon>
        <taxon>Nocardiaceae</taxon>
        <taxon>Rhodococcus</taxon>
    </lineage>
</organism>
<dbReference type="EMBL" id="CP063450">
    <property type="protein sequence ID" value="QOV99524.1"/>
    <property type="molecule type" value="Genomic_DNA"/>
</dbReference>
<proteinExistence type="predicted"/>
<keyword evidence="3" id="KW-1185">Reference proteome</keyword>
<sequence length="51" mass="5301">MKVAGLLFVALLVAAALALIWVGWKVGLSLSILSVAALMAGAVLDERRPKP</sequence>
<keyword evidence="1" id="KW-0472">Membrane</keyword>
<keyword evidence="1" id="KW-0812">Transmembrane</keyword>
<evidence type="ECO:0000256" key="1">
    <source>
        <dbReference type="SAM" id="Phobius"/>
    </source>
</evidence>
<feature type="transmembrane region" description="Helical" evidence="1">
    <location>
        <begin position="28"/>
        <end position="44"/>
    </location>
</feature>
<evidence type="ECO:0000313" key="2">
    <source>
        <dbReference type="EMBL" id="QOV99524.1"/>
    </source>
</evidence>
<name>A0A7M2XNX5_9NOCA</name>
<dbReference type="AlphaFoldDB" id="A0A7M2XNX5"/>
<evidence type="ECO:0000313" key="3">
    <source>
        <dbReference type="Proteomes" id="UP000593818"/>
    </source>
</evidence>
<protein>
    <submittedName>
        <fullName evidence="2">Uncharacterized protein</fullName>
    </submittedName>
</protein>
<accession>A0A7M2XNX5</accession>
<keyword evidence="1" id="KW-1133">Transmembrane helix</keyword>
<gene>
    <name evidence="2" type="ORF">INP59_03735</name>
</gene>
<reference evidence="2 3" key="1">
    <citation type="submission" date="2020-10" db="EMBL/GenBank/DDBJ databases">
        <title>Whole genome sequence of oil-degrading bacteria Rhodococcus pyridinivorans strain 5Ap.</title>
        <authorList>
            <person name="Akhremchuk A.E."/>
            <person name="Valentovich L.N."/>
            <person name="Charniauskaya M.I."/>
            <person name="Bukliarevich H.A."/>
            <person name="Titok M.A."/>
        </authorList>
    </citation>
    <scope>NUCLEOTIDE SEQUENCE [LARGE SCALE GENOMIC DNA]</scope>
    <source>
        <strain evidence="2 3">5Ap</strain>
    </source>
</reference>
<dbReference type="Proteomes" id="UP000593818">
    <property type="component" value="Chromosome"/>
</dbReference>